<dbReference type="RefSeq" id="WP_107989258.1">
    <property type="nucleotide sequence ID" value="NZ_QAYG01000002.1"/>
</dbReference>
<keyword evidence="2" id="KW-1185">Reference proteome</keyword>
<evidence type="ECO:0000313" key="1">
    <source>
        <dbReference type="EMBL" id="PTW61395.1"/>
    </source>
</evidence>
<dbReference type="EMBL" id="QAYG01000002">
    <property type="protein sequence ID" value="PTW61395.1"/>
    <property type="molecule type" value="Genomic_DNA"/>
</dbReference>
<proteinExistence type="predicted"/>
<organism evidence="1 2">
    <name type="scientific">Breoghania corrubedonensis</name>
    <dbReference type="NCBI Taxonomy" id="665038"/>
    <lineage>
        <taxon>Bacteria</taxon>
        <taxon>Pseudomonadati</taxon>
        <taxon>Pseudomonadota</taxon>
        <taxon>Alphaproteobacteria</taxon>
        <taxon>Hyphomicrobiales</taxon>
        <taxon>Stappiaceae</taxon>
        <taxon>Breoghania</taxon>
    </lineage>
</organism>
<protein>
    <submittedName>
        <fullName evidence="1">Uncharacterized protein</fullName>
    </submittedName>
</protein>
<comment type="caution">
    <text evidence="1">The sequence shown here is derived from an EMBL/GenBank/DDBJ whole genome shotgun (WGS) entry which is preliminary data.</text>
</comment>
<evidence type="ECO:0000313" key="2">
    <source>
        <dbReference type="Proteomes" id="UP000244081"/>
    </source>
</evidence>
<dbReference type="Proteomes" id="UP000244081">
    <property type="component" value="Unassembled WGS sequence"/>
</dbReference>
<reference evidence="1 2" key="1">
    <citation type="submission" date="2018-04" db="EMBL/GenBank/DDBJ databases">
        <title>Genomic Encyclopedia of Archaeal and Bacterial Type Strains, Phase II (KMG-II): from individual species to whole genera.</title>
        <authorList>
            <person name="Goeker M."/>
        </authorList>
    </citation>
    <scope>NUCLEOTIDE SEQUENCE [LARGE SCALE GENOMIC DNA]</scope>
    <source>
        <strain evidence="1 2">DSM 23382</strain>
    </source>
</reference>
<dbReference type="AlphaFoldDB" id="A0A2T5VCD6"/>
<sequence>MAKLSEMIEIARGAIQPYRQTGVELSAEAVRETHDALEKARDKALVLEAENELLRGCAAVGIDYPAAWDHWNCRCQIVTAATSLGSNVVRFPVIPRPIPIRTPPEGGAA</sequence>
<name>A0A2T5VCD6_9HYPH</name>
<accession>A0A2T5VCD6</accession>
<gene>
    <name evidence="1" type="ORF">C8N35_102104</name>
</gene>